<accession>A0A2P7S4N2</accession>
<sequence length="134" mass="14382">MKTDLSFWLLLATGLSLVGVGATYWYDPEVMYRLYGADAGGSTEHHLARTAFGGLHIAIGIALLFGAGTDRLRTAGLQLQGIYLAGIIFGRLGSFLFDGRPTSPIILPEFVVEIVLFVATVGLLKRATRADPGR</sequence>
<evidence type="ECO:0000256" key="1">
    <source>
        <dbReference type="SAM" id="Phobius"/>
    </source>
</evidence>
<keyword evidence="1" id="KW-0472">Membrane</keyword>
<evidence type="ECO:0000313" key="2">
    <source>
        <dbReference type="EMBL" id="PSJ57443.1"/>
    </source>
</evidence>
<gene>
    <name evidence="2" type="ORF">C7I84_17510</name>
</gene>
<keyword evidence="1" id="KW-0812">Transmembrane</keyword>
<name>A0A2P7S4N2_9HYPH</name>
<dbReference type="EMBL" id="PXYK01000017">
    <property type="protein sequence ID" value="PSJ57443.1"/>
    <property type="molecule type" value="Genomic_DNA"/>
</dbReference>
<feature type="transmembrane region" description="Helical" evidence="1">
    <location>
        <begin position="79"/>
        <end position="97"/>
    </location>
</feature>
<evidence type="ECO:0008006" key="4">
    <source>
        <dbReference type="Google" id="ProtNLM"/>
    </source>
</evidence>
<dbReference type="OrthoDB" id="1188911at2"/>
<dbReference type="Proteomes" id="UP000241229">
    <property type="component" value="Unassembled WGS sequence"/>
</dbReference>
<feature type="transmembrane region" description="Helical" evidence="1">
    <location>
        <begin position="7"/>
        <end position="26"/>
    </location>
</feature>
<feature type="transmembrane region" description="Helical" evidence="1">
    <location>
        <begin position="103"/>
        <end position="124"/>
    </location>
</feature>
<dbReference type="RefSeq" id="WP_106773508.1">
    <property type="nucleotide sequence ID" value="NZ_PXYK01000017.1"/>
</dbReference>
<feature type="transmembrane region" description="Helical" evidence="1">
    <location>
        <begin position="46"/>
        <end position="67"/>
    </location>
</feature>
<organism evidence="2 3">
    <name type="scientific">Kumtagia ephedrae</name>
    <dbReference type="NCBI Taxonomy" id="2116701"/>
    <lineage>
        <taxon>Bacteria</taxon>
        <taxon>Pseudomonadati</taxon>
        <taxon>Pseudomonadota</taxon>
        <taxon>Alphaproteobacteria</taxon>
        <taxon>Hyphomicrobiales</taxon>
        <taxon>Phyllobacteriaceae</taxon>
        <taxon>Kumtagia</taxon>
    </lineage>
</organism>
<comment type="caution">
    <text evidence="2">The sequence shown here is derived from an EMBL/GenBank/DDBJ whole genome shotgun (WGS) entry which is preliminary data.</text>
</comment>
<protein>
    <recommendedName>
        <fullName evidence="4">DUF4345 domain-containing protein</fullName>
    </recommendedName>
</protein>
<keyword evidence="3" id="KW-1185">Reference proteome</keyword>
<keyword evidence="1" id="KW-1133">Transmembrane helix</keyword>
<dbReference type="AlphaFoldDB" id="A0A2P7S4N2"/>
<dbReference type="InterPro" id="IPR025597">
    <property type="entry name" value="DUF4345"/>
</dbReference>
<reference evidence="2 3" key="1">
    <citation type="submission" date="2018-03" db="EMBL/GenBank/DDBJ databases">
        <title>The draft genome of Mesorhizobium sp. 6GN-30.</title>
        <authorList>
            <person name="Liu L."/>
            <person name="Li L."/>
            <person name="Wang T."/>
            <person name="Zhang X."/>
            <person name="Liang L."/>
        </authorList>
    </citation>
    <scope>NUCLEOTIDE SEQUENCE [LARGE SCALE GENOMIC DNA]</scope>
    <source>
        <strain evidence="2 3">6GN30</strain>
    </source>
</reference>
<evidence type="ECO:0000313" key="3">
    <source>
        <dbReference type="Proteomes" id="UP000241229"/>
    </source>
</evidence>
<proteinExistence type="predicted"/>
<dbReference type="Pfam" id="PF14248">
    <property type="entry name" value="DUF4345"/>
    <property type="match status" value="1"/>
</dbReference>